<proteinExistence type="predicted"/>
<gene>
    <name evidence="2" type="ORF">B0T25DRAFT_463478</name>
</gene>
<reference evidence="2" key="1">
    <citation type="journal article" date="2023" name="Mol. Phylogenet. Evol.">
        <title>Genome-scale phylogeny and comparative genomics of the fungal order Sordariales.</title>
        <authorList>
            <person name="Hensen N."/>
            <person name="Bonometti L."/>
            <person name="Westerberg I."/>
            <person name="Brannstrom I.O."/>
            <person name="Guillou S."/>
            <person name="Cros-Aarteil S."/>
            <person name="Calhoun S."/>
            <person name="Haridas S."/>
            <person name="Kuo A."/>
            <person name="Mondo S."/>
            <person name="Pangilinan J."/>
            <person name="Riley R."/>
            <person name="LaButti K."/>
            <person name="Andreopoulos B."/>
            <person name="Lipzen A."/>
            <person name="Chen C."/>
            <person name="Yan M."/>
            <person name="Daum C."/>
            <person name="Ng V."/>
            <person name="Clum A."/>
            <person name="Steindorff A."/>
            <person name="Ohm R.A."/>
            <person name="Martin F."/>
            <person name="Silar P."/>
            <person name="Natvig D.O."/>
            <person name="Lalanne C."/>
            <person name="Gautier V."/>
            <person name="Ament-Velasquez S.L."/>
            <person name="Kruys A."/>
            <person name="Hutchinson M.I."/>
            <person name="Powell A.J."/>
            <person name="Barry K."/>
            <person name="Miller A.N."/>
            <person name="Grigoriev I.V."/>
            <person name="Debuchy R."/>
            <person name="Gladieux P."/>
            <person name="Hiltunen Thoren M."/>
            <person name="Johannesson H."/>
        </authorList>
    </citation>
    <scope>NUCLEOTIDE SEQUENCE</scope>
    <source>
        <strain evidence="2">CBS 955.72</strain>
    </source>
</reference>
<keyword evidence="3" id="KW-1185">Reference proteome</keyword>
<evidence type="ECO:0000313" key="3">
    <source>
        <dbReference type="Proteomes" id="UP001275084"/>
    </source>
</evidence>
<dbReference type="EMBL" id="JAUIQD010000007">
    <property type="protein sequence ID" value="KAK3343497.1"/>
    <property type="molecule type" value="Genomic_DNA"/>
</dbReference>
<dbReference type="Proteomes" id="UP001275084">
    <property type="component" value="Unassembled WGS sequence"/>
</dbReference>
<evidence type="ECO:0000313" key="2">
    <source>
        <dbReference type="EMBL" id="KAK3343497.1"/>
    </source>
</evidence>
<accession>A0AAJ0H8S1</accession>
<reference evidence="2" key="2">
    <citation type="submission" date="2023-06" db="EMBL/GenBank/DDBJ databases">
        <authorList>
            <consortium name="Lawrence Berkeley National Laboratory"/>
            <person name="Haridas S."/>
            <person name="Hensen N."/>
            <person name="Bonometti L."/>
            <person name="Westerberg I."/>
            <person name="Brannstrom I.O."/>
            <person name="Guillou S."/>
            <person name="Cros-Aarteil S."/>
            <person name="Calhoun S."/>
            <person name="Kuo A."/>
            <person name="Mondo S."/>
            <person name="Pangilinan J."/>
            <person name="Riley R."/>
            <person name="Labutti K."/>
            <person name="Andreopoulos B."/>
            <person name="Lipzen A."/>
            <person name="Chen C."/>
            <person name="Yanf M."/>
            <person name="Daum C."/>
            <person name="Ng V."/>
            <person name="Clum A."/>
            <person name="Steindorff A."/>
            <person name="Ohm R."/>
            <person name="Martin F."/>
            <person name="Silar P."/>
            <person name="Natvig D."/>
            <person name="Lalanne C."/>
            <person name="Gautier V."/>
            <person name="Ament-Velasquez S.L."/>
            <person name="Kruys A."/>
            <person name="Hutchinson M.I."/>
            <person name="Powell A.J."/>
            <person name="Barry K."/>
            <person name="Miller A.N."/>
            <person name="Grigoriev I.V."/>
            <person name="Debuchy R."/>
            <person name="Gladieux P."/>
            <person name="Thoren M.H."/>
            <person name="Johannesson H."/>
        </authorList>
    </citation>
    <scope>NUCLEOTIDE SEQUENCE</scope>
    <source>
        <strain evidence="2">CBS 955.72</strain>
    </source>
</reference>
<dbReference type="Pfam" id="PF06985">
    <property type="entry name" value="HET"/>
    <property type="match status" value="1"/>
</dbReference>
<sequence length="58" mass="6786">DGQTGRYVCLSHCWGKLDMIRTLSDNLEAHKRDITWKQLSKTFQDAIGFTRKLGIRYL</sequence>
<name>A0AAJ0H8S1_9PEZI</name>
<feature type="non-terminal residue" evidence="2">
    <location>
        <position position="1"/>
    </location>
</feature>
<comment type="caution">
    <text evidence="2">The sequence shown here is derived from an EMBL/GenBank/DDBJ whole genome shotgun (WGS) entry which is preliminary data.</text>
</comment>
<protein>
    <recommendedName>
        <fullName evidence="1">Heterokaryon incompatibility domain-containing protein</fullName>
    </recommendedName>
</protein>
<dbReference type="AlphaFoldDB" id="A0AAJ0H8S1"/>
<evidence type="ECO:0000259" key="1">
    <source>
        <dbReference type="Pfam" id="PF06985"/>
    </source>
</evidence>
<organism evidence="2 3">
    <name type="scientific">Lasiosphaeria hispida</name>
    <dbReference type="NCBI Taxonomy" id="260671"/>
    <lineage>
        <taxon>Eukaryota</taxon>
        <taxon>Fungi</taxon>
        <taxon>Dikarya</taxon>
        <taxon>Ascomycota</taxon>
        <taxon>Pezizomycotina</taxon>
        <taxon>Sordariomycetes</taxon>
        <taxon>Sordariomycetidae</taxon>
        <taxon>Sordariales</taxon>
        <taxon>Lasiosphaeriaceae</taxon>
        <taxon>Lasiosphaeria</taxon>
    </lineage>
</organism>
<dbReference type="InterPro" id="IPR010730">
    <property type="entry name" value="HET"/>
</dbReference>
<feature type="domain" description="Heterokaryon incompatibility" evidence="1">
    <location>
        <begin position="7"/>
        <end position="58"/>
    </location>
</feature>